<keyword evidence="3" id="KW-1185">Reference proteome</keyword>
<evidence type="ECO:0000256" key="1">
    <source>
        <dbReference type="SAM" id="MobiDB-lite"/>
    </source>
</evidence>
<dbReference type="InterPro" id="IPR029033">
    <property type="entry name" value="His_PPase_superfam"/>
</dbReference>
<dbReference type="VEuPathDB" id="ToxoDB:LOC34621702"/>
<comment type="caution">
    <text evidence="2">The sequence shown here is derived from an EMBL/GenBank/DDBJ whole genome shotgun (WGS) entry which is preliminary data.</text>
</comment>
<dbReference type="Proteomes" id="UP000095192">
    <property type="component" value="Unassembled WGS sequence"/>
</dbReference>
<dbReference type="SUPFAM" id="SSF53254">
    <property type="entry name" value="Phosphoglycerate mutase-like"/>
    <property type="match status" value="1"/>
</dbReference>
<gene>
    <name evidence="2" type="ORF">cyc_05330</name>
</gene>
<dbReference type="VEuPathDB" id="ToxoDB:cyc_05330"/>
<proteinExistence type="predicted"/>
<evidence type="ECO:0000313" key="2">
    <source>
        <dbReference type="EMBL" id="OEH79019.1"/>
    </source>
</evidence>
<dbReference type="Gene3D" id="3.40.50.1240">
    <property type="entry name" value="Phosphoglycerate mutase-like"/>
    <property type="match status" value="1"/>
</dbReference>
<accession>A0A1D3D6D7</accession>
<dbReference type="AlphaFoldDB" id="A0A1D3D6D7"/>
<dbReference type="EMBL" id="JROU02000537">
    <property type="protein sequence ID" value="OEH79019.1"/>
    <property type="molecule type" value="Genomic_DNA"/>
</dbReference>
<evidence type="ECO:0000313" key="3">
    <source>
        <dbReference type="Proteomes" id="UP000095192"/>
    </source>
</evidence>
<organism evidence="2 3">
    <name type="scientific">Cyclospora cayetanensis</name>
    <dbReference type="NCBI Taxonomy" id="88456"/>
    <lineage>
        <taxon>Eukaryota</taxon>
        <taxon>Sar</taxon>
        <taxon>Alveolata</taxon>
        <taxon>Apicomplexa</taxon>
        <taxon>Conoidasida</taxon>
        <taxon>Coccidia</taxon>
        <taxon>Eucoccidiorida</taxon>
        <taxon>Eimeriorina</taxon>
        <taxon>Eimeriidae</taxon>
        <taxon>Cyclospora</taxon>
    </lineage>
</organism>
<feature type="region of interest" description="Disordered" evidence="1">
    <location>
        <begin position="25"/>
        <end position="48"/>
    </location>
</feature>
<sequence>MTQSSEGFAAALPFHTASSGITTAGGALQAAPPGNFSSDNPSSADMGTAVTDTDVVDASTPSLSNKASSDWFFWDADQPSEEDRVIAYSSRSLWRPTKQMTGIPPPRTLLSEGILHGQVRRSINKGRGGERSSVFSRIVGWPWTDPAIAEAEAVSDLARKVHHWNSQRHHMLKRDWGECDVQLSPEGQAQCKRANEKLKALLAAVRDLEEDEKNEGISISRPFCIDAFLVSPLVRALQTAANSFHEIDSSWHCSSTNLASARQKTSVTWIVDSILREKLSTMGDVGTERCSLLSRLADLHKQGKLQSSTFDFGLVPESEKWWVPDTAEQIRALVENCSYPKGSGSSWSDTQSTSASETGQDAGDAVFIVGSASKHPLSVAESSIKKTFELAERPARDPDAARRRMMEWEERSARLPFYQTVPQESNDLLQLRGTLLLSILCRAELVDTAFIVTHSLFLKALTGTKKFANAEIRAFTLVCDKKPRLVPL</sequence>
<dbReference type="CDD" id="cd07040">
    <property type="entry name" value="HP"/>
    <property type="match status" value="1"/>
</dbReference>
<dbReference type="InParanoid" id="A0A1D3D6D7"/>
<name>A0A1D3D6D7_9EIME</name>
<protein>
    <submittedName>
        <fullName evidence="2">Uncharacterized protein</fullName>
    </submittedName>
</protein>
<reference evidence="2 3" key="1">
    <citation type="journal article" date="2016" name="BMC Genomics">
        <title>Comparative genomics reveals Cyclospora cayetanensis possesses coccidia-like metabolism and invasion components but unique surface antigens.</title>
        <authorList>
            <person name="Liu S."/>
            <person name="Wang L."/>
            <person name="Zheng H."/>
            <person name="Xu Z."/>
            <person name="Roellig D.M."/>
            <person name="Li N."/>
            <person name="Frace M.A."/>
            <person name="Tang K."/>
            <person name="Arrowood M.J."/>
            <person name="Moss D.M."/>
            <person name="Zhang L."/>
            <person name="Feng Y."/>
            <person name="Xiao L."/>
        </authorList>
    </citation>
    <scope>NUCLEOTIDE SEQUENCE [LARGE SCALE GENOMIC DNA]</scope>
    <source>
        <strain evidence="2 3">CHN_HEN01</strain>
    </source>
</reference>
<feature type="compositionally biased region" description="Polar residues" evidence="1">
    <location>
        <begin position="35"/>
        <end position="45"/>
    </location>
</feature>